<dbReference type="SUPFAM" id="SSF51430">
    <property type="entry name" value="NAD(P)-linked oxidoreductase"/>
    <property type="match status" value="1"/>
</dbReference>
<keyword evidence="6" id="KW-1185">Reference proteome</keyword>
<proteinExistence type="predicted"/>
<keyword evidence="2" id="KW-0408">Iron</keyword>
<dbReference type="Pfam" id="PF00248">
    <property type="entry name" value="Aldo_ket_red"/>
    <property type="match status" value="1"/>
</dbReference>
<accession>A0AAE3VCD8</accession>
<name>A0AAE3VCD8_9BACT</name>
<dbReference type="PROSITE" id="PS00198">
    <property type="entry name" value="4FE4S_FER_1"/>
    <property type="match status" value="1"/>
</dbReference>
<dbReference type="InterPro" id="IPR023210">
    <property type="entry name" value="NADP_OxRdtase_dom"/>
</dbReference>
<dbReference type="GO" id="GO:0051536">
    <property type="term" value="F:iron-sulfur cluster binding"/>
    <property type="evidence" value="ECO:0007669"/>
    <property type="project" value="UniProtKB-KW"/>
</dbReference>
<evidence type="ECO:0000259" key="4">
    <source>
        <dbReference type="PROSITE" id="PS51379"/>
    </source>
</evidence>
<keyword evidence="1" id="KW-0479">Metal-binding</keyword>
<dbReference type="RefSeq" id="WP_307259072.1">
    <property type="nucleotide sequence ID" value="NZ_JAUSVL010000001.1"/>
</dbReference>
<dbReference type="EMBL" id="JAUSVL010000001">
    <property type="protein sequence ID" value="MDQ0287913.1"/>
    <property type="molecule type" value="Genomic_DNA"/>
</dbReference>
<dbReference type="SUPFAM" id="SSF46548">
    <property type="entry name" value="alpha-helical ferredoxin"/>
    <property type="match status" value="1"/>
</dbReference>
<dbReference type="Proteomes" id="UP001238163">
    <property type="component" value="Unassembled WGS sequence"/>
</dbReference>
<dbReference type="InterPro" id="IPR017900">
    <property type="entry name" value="4Fe4S_Fe_S_CS"/>
</dbReference>
<dbReference type="GO" id="GO:0046872">
    <property type="term" value="F:metal ion binding"/>
    <property type="evidence" value="ECO:0007669"/>
    <property type="project" value="UniProtKB-KW"/>
</dbReference>
<feature type="domain" description="4Fe-4S ferredoxin-type" evidence="4">
    <location>
        <begin position="339"/>
        <end position="367"/>
    </location>
</feature>
<dbReference type="Pfam" id="PF13187">
    <property type="entry name" value="Fer4_9"/>
    <property type="match status" value="1"/>
</dbReference>
<keyword evidence="3" id="KW-0411">Iron-sulfur</keyword>
<dbReference type="PROSITE" id="PS51257">
    <property type="entry name" value="PROKAR_LIPOPROTEIN"/>
    <property type="match status" value="1"/>
</dbReference>
<evidence type="ECO:0000313" key="5">
    <source>
        <dbReference type="EMBL" id="MDQ0287913.1"/>
    </source>
</evidence>
<evidence type="ECO:0000313" key="6">
    <source>
        <dbReference type="Proteomes" id="UP001238163"/>
    </source>
</evidence>
<dbReference type="PANTHER" id="PTHR43312">
    <property type="entry name" value="D-THREO-ALDOSE 1-DEHYDROGENASE"/>
    <property type="match status" value="1"/>
</dbReference>
<organism evidence="5 6">
    <name type="scientific">Oligosphaera ethanolica</name>
    <dbReference type="NCBI Taxonomy" id="760260"/>
    <lineage>
        <taxon>Bacteria</taxon>
        <taxon>Pseudomonadati</taxon>
        <taxon>Lentisphaerota</taxon>
        <taxon>Oligosphaeria</taxon>
        <taxon>Oligosphaerales</taxon>
        <taxon>Oligosphaeraceae</taxon>
        <taxon>Oligosphaera</taxon>
    </lineage>
</organism>
<dbReference type="CDD" id="cd19096">
    <property type="entry name" value="AKR_Fe-S_oxidoreductase"/>
    <property type="match status" value="1"/>
</dbReference>
<evidence type="ECO:0000256" key="1">
    <source>
        <dbReference type="ARBA" id="ARBA00022723"/>
    </source>
</evidence>
<comment type="caution">
    <text evidence="5">The sequence shown here is derived from an EMBL/GenBank/DDBJ whole genome shotgun (WGS) entry which is preliminary data.</text>
</comment>
<dbReference type="InterPro" id="IPR053135">
    <property type="entry name" value="AKR2_Oxidoreductase"/>
</dbReference>
<reference evidence="5" key="1">
    <citation type="submission" date="2023-07" db="EMBL/GenBank/DDBJ databases">
        <title>Genomic Encyclopedia of Type Strains, Phase IV (KMG-IV): sequencing the most valuable type-strain genomes for metagenomic binning, comparative biology and taxonomic classification.</title>
        <authorList>
            <person name="Goeker M."/>
        </authorList>
    </citation>
    <scope>NUCLEOTIDE SEQUENCE</scope>
    <source>
        <strain evidence="5">DSM 24202</strain>
    </source>
</reference>
<dbReference type="Gene3D" id="3.20.20.100">
    <property type="entry name" value="NADP-dependent oxidoreductase domain"/>
    <property type="match status" value="1"/>
</dbReference>
<dbReference type="InterPro" id="IPR017896">
    <property type="entry name" value="4Fe4S_Fe-S-bd"/>
</dbReference>
<sequence>MQYRQIGNTGVNASILGFGCMRLPVVDGKSNQIDMDKTGELFRHAYDQGVNYFDTAYVYHGETSEVALGQGVRDFRDKVNIATKLPPNRSQSQDDMERFLDTQLQRLQTDHIDFYLLHALNKNSWQRLDELKVTDFLNRALADGRIRHAAFSFHDDLATFKQIVAAFPWAFAQVQHNFIQTDYQAGSEGIAYAAERGLGIVVMEPLHGGDLARENPATQPIWDAFPQRRSPVAWALRYLWSQSSVSVVLSGMSTMAQLQENLALANDQALCTPLSDAEKQALAEARAALLARTRVPCTRCGYCMPCPHGVNIPGCFEHFNKSSVFNNPATAKFHYGIFVGKEKDASQCRNCGRCLPLCPQHIDIPAVLKQVAEELA</sequence>
<dbReference type="PANTHER" id="PTHR43312:SF2">
    <property type="entry name" value="OXIDOREDUCTASE"/>
    <property type="match status" value="1"/>
</dbReference>
<evidence type="ECO:0000256" key="2">
    <source>
        <dbReference type="ARBA" id="ARBA00023004"/>
    </source>
</evidence>
<dbReference type="InterPro" id="IPR036812">
    <property type="entry name" value="NAD(P)_OxRdtase_dom_sf"/>
</dbReference>
<gene>
    <name evidence="5" type="ORF">J3R75_000020</name>
</gene>
<evidence type="ECO:0000256" key="3">
    <source>
        <dbReference type="ARBA" id="ARBA00023014"/>
    </source>
</evidence>
<protein>
    <submittedName>
        <fullName evidence="5">Aldo/keto reductase-like oxidoreductase</fullName>
    </submittedName>
</protein>
<dbReference type="PROSITE" id="PS51379">
    <property type="entry name" value="4FE4S_FER_2"/>
    <property type="match status" value="1"/>
</dbReference>
<dbReference type="AlphaFoldDB" id="A0AAE3VCD8"/>